<keyword evidence="1" id="KW-0472">Membrane</keyword>
<dbReference type="EMBL" id="QZEV01000089">
    <property type="protein sequence ID" value="RJK99759.1"/>
    <property type="molecule type" value="Genomic_DNA"/>
</dbReference>
<keyword evidence="4" id="KW-1185">Reference proteome</keyword>
<dbReference type="InterPro" id="IPR036596">
    <property type="entry name" value="Cyt-C_aa3_sf"/>
</dbReference>
<gene>
    <name evidence="3" type="ORF">D3P06_14245</name>
</gene>
<name>A0A418ZRZ4_9RHOB</name>
<dbReference type="AlphaFoldDB" id="A0A418ZRZ4"/>
<keyword evidence="1" id="KW-1133">Transmembrane helix</keyword>
<dbReference type="Proteomes" id="UP000285530">
    <property type="component" value="Unassembled WGS sequence"/>
</dbReference>
<reference evidence="3 4" key="1">
    <citation type="submission" date="2018-09" db="EMBL/GenBank/DDBJ databases">
        <title>Paracoccus onubensis nov. sp. a moderate halophilic bacterium isolated from Gruta de las Maravillas (Aracena, Spain).</title>
        <authorList>
            <person name="Jurado V."/>
            <person name="Gutierrez-Patricio S."/>
            <person name="Gonzalez-Pimentel J.L."/>
            <person name="Laiz L."/>
            <person name="Saiz-Jimenez C."/>
        </authorList>
    </citation>
    <scope>NUCLEOTIDE SEQUENCE [LARGE SCALE GENOMIC DNA]</scope>
    <source>
        <strain evidence="3 4">DSM 19484</strain>
    </source>
</reference>
<evidence type="ECO:0000259" key="2">
    <source>
        <dbReference type="Pfam" id="PF07835"/>
    </source>
</evidence>
<sequence>MADYDNKPEATQGSMDLTEHKKTFAGFIRGSIWITGLSIGVLIFLALVNG</sequence>
<accession>A0A418ZRZ4</accession>
<feature type="domain" description="Cytochrome c oxidase subunit IV bacterial aa3 type" evidence="2">
    <location>
        <begin position="11"/>
        <end position="49"/>
    </location>
</feature>
<dbReference type="Pfam" id="PF07835">
    <property type="entry name" value="COX4_pro_2"/>
    <property type="match status" value="1"/>
</dbReference>
<keyword evidence="1" id="KW-0812">Transmembrane</keyword>
<evidence type="ECO:0000256" key="1">
    <source>
        <dbReference type="SAM" id="Phobius"/>
    </source>
</evidence>
<dbReference type="InterPro" id="IPR012422">
    <property type="entry name" value="Cyt_c_oxidase_su4_bac-aa3"/>
</dbReference>
<organism evidence="3 4">
    <name type="scientific">Paracoccus aestuarii</name>
    <dbReference type="NCBI Taxonomy" id="453842"/>
    <lineage>
        <taxon>Bacteria</taxon>
        <taxon>Pseudomonadati</taxon>
        <taxon>Pseudomonadota</taxon>
        <taxon>Alphaproteobacteria</taxon>
        <taxon>Rhodobacterales</taxon>
        <taxon>Paracoccaceae</taxon>
        <taxon>Paracoccus</taxon>
    </lineage>
</organism>
<dbReference type="Gene3D" id="1.20.5.160">
    <property type="entry name" value="Bacterial aa3 type cytochrome c oxidase subunit IV"/>
    <property type="match status" value="1"/>
</dbReference>
<protein>
    <submittedName>
        <fullName evidence="3">Aa3-type cytochrome c oxidase subunit IV</fullName>
    </submittedName>
</protein>
<comment type="caution">
    <text evidence="3">The sequence shown here is derived from an EMBL/GenBank/DDBJ whole genome shotgun (WGS) entry which is preliminary data.</text>
</comment>
<dbReference type="OrthoDB" id="7691500at2"/>
<feature type="transmembrane region" description="Helical" evidence="1">
    <location>
        <begin position="24"/>
        <end position="48"/>
    </location>
</feature>
<evidence type="ECO:0000313" key="4">
    <source>
        <dbReference type="Proteomes" id="UP000285530"/>
    </source>
</evidence>
<dbReference type="SUPFAM" id="SSF81469">
    <property type="entry name" value="Bacterial aa3 type cytochrome c oxidase subunit IV"/>
    <property type="match status" value="1"/>
</dbReference>
<evidence type="ECO:0000313" key="3">
    <source>
        <dbReference type="EMBL" id="RJK99759.1"/>
    </source>
</evidence>
<proteinExistence type="predicted"/>